<evidence type="ECO:0000313" key="1">
    <source>
        <dbReference type="EMBL" id="OOF32629.1"/>
    </source>
</evidence>
<evidence type="ECO:0000313" key="2">
    <source>
        <dbReference type="Proteomes" id="UP000189431"/>
    </source>
</evidence>
<gene>
    <name evidence="1" type="ORF">BZJ21_15105</name>
</gene>
<protein>
    <submittedName>
        <fullName evidence="1">Uncharacterized protein</fullName>
    </submittedName>
</protein>
<sequence>MGIIKENIRSYLYRLGELQALVGRLFNYSRGIEKFDDSPLSWDDFKNAYGNLDLWIEEIDDLKGFTKRAIVRGDNHGWKA</sequence>
<dbReference type="Proteomes" id="UP000189431">
    <property type="component" value="Unassembled WGS sequence"/>
</dbReference>
<proteinExistence type="predicted"/>
<comment type="caution">
    <text evidence="1">The sequence shown here is derived from an EMBL/GenBank/DDBJ whole genome shotgun (WGS) entry which is preliminary data.</text>
</comment>
<organism evidence="1 2">
    <name type="scientific">Salinivibrio costicola subsp. alcaliphilus</name>
    <dbReference type="NCBI Taxonomy" id="272773"/>
    <lineage>
        <taxon>Bacteria</taxon>
        <taxon>Pseudomonadati</taxon>
        <taxon>Pseudomonadota</taxon>
        <taxon>Gammaproteobacteria</taxon>
        <taxon>Vibrionales</taxon>
        <taxon>Vibrionaceae</taxon>
        <taxon>Salinivibrio</taxon>
    </lineage>
</organism>
<name>A0ABX3KMA2_SALCS</name>
<dbReference type="EMBL" id="MUFR01000081">
    <property type="protein sequence ID" value="OOF32629.1"/>
    <property type="molecule type" value="Genomic_DNA"/>
</dbReference>
<reference evidence="2" key="1">
    <citation type="submission" date="2017-01" db="EMBL/GenBank/DDBJ databases">
        <title>Draft genome of the species Salinivibrio costicola subsp. alcaliphilus.</title>
        <authorList>
            <person name="Lopez-Hermoso C."/>
            <person name="De La Haba R."/>
            <person name="Sanchez-Porro C."/>
            <person name="Ventosa A."/>
        </authorList>
    </citation>
    <scope>NUCLEOTIDE SEQUENCE [LARGE SCALE GENOMIC DNA]</scope>
    <source>
        <strain evidence="2">CBH448</strain>
    </source>
</reference>
<keyword evidence="2" id="KW-1185">Reference proteome</keyword>
<accession>A0ABX3KMA2</accession>